<dbReference type="InterPro" id="IPR014284">
    <property type="entry name" value="RNA_pol_sigma-70_dom"/>
</dbReference>
<dbReference type="GeneID" id="93642325"/>
<organism evidence="8 9">
    <name type="scientific">Priestia megaterium (strain ATCC 14581 / DSM 32 / CCUG 1817 / JCM 2506 / NBRC 15308 / NCIMB 9376 / NCTC 10342 / NRRL B-14308 / VKM B-512 / Ford 19)</name>
    <name type="common">Bacillus megaterium</name>
    <dbReference type="NCBI Taxonomy" id="1348623"/>
    <lineage>
        <taxon>Bacteria</taxon>
        <taxon>Bacillati</taxon>
        <taxon>Bacillota</taxon>
        <taxon>Bacilli</taxon>
        <taxon>Bacillales</taxon>
        <taxon>Bacillaceae</taxon>
        <taxon>Priestia</taxon>
    </lineage>
</organism>
<reference evidence="8 9" key="1">
    <citation type="journal article" date="2015" name="Genome Announc.">
        <title>Complete genome sequences for 35 biothreat assay-relevant bacillus species.</title>
        <authorList>
            <person name="Johnson S.L."/>
            <person name="Daligault H.E."/>
            <person name="Davenport K.W."/>
            <person name="Jaissle J."/>
            <person name="Frey K.G."/>
            <person name="Ladner J.T."/>
            <person name="Broomall S.M."/>
            <person name="Bishop-Lilly K.A."/>
            <person name="Bruce D.C."/>
            <person name="Gibbons H.S."/>
            <person name="Coyne S.R."/>
            <person name="Lo C.C."/>
            <person name="Meincke L."/>
            <person name="Munk A.C."/>
            <person name="Koroleva G.I."/>
            <person name="Rosenzweig C.N."/>
            <person name="Palacios G.F."/>
            <person name="Redden C.L."/>
            <person name="Minogue T.D."/>
            <person name="Chain P.S."/>
        </authorList>
    </citation>
    <scope>NUCLEOTIDE SEQUENCE [LARGE SCALE GENOMIC DNA]</scope>
    <source>
        <strain evidence="9">ATCC 14581 / DSM 32 / JCM 2506 / NBRC 15308 / NCIMB 9376 / NCTC 10342 / NRRL B-14308 / VKM B-512</strain>
    </source>
</reference>
<sequence length="188" mass="22264">MKEQNDVVLYNRIKERDKKALELLYDKYERILYSFIYRLTNSSDIAEEAVQEVFIKLWRGKGVYSDEKGKFSSWLFTITRNTAIDIVRKRKNDPIFSEEIFDFIEDDYPQIDEQLQWKEEQQRVRHAVSKLSEDQKKIIQSVYFKGLTQQKVAEEQQIPLGTVKGRVRLALRKLKTYLGTDAEGRADS</sequence>
<dbReference type="SUPFAM" id="SSF88659">
    <property type="entry name" value="Sigma3 and sigma4 domains of RNA polymerase sigma factors"/>
    <property type="match status" value="1"/>
</dbReference>
<evidence type="ECO:0000259" key="7">
    <source>
        <dbReference type="Pfam" id="PF04545"/>
    </source>
</evidence>
<dbReference type="InterPro" id="IPR039425">
    <property type="entry name" value="RNA_pol_sigma-70-like"/>
</dbReference>
<dbReference type="Proteomes" id="UP000031829">
    <property type="component" value="Chromosome"/>
</dbReference>
<evidence type="ECO:0000313" key="9">
    <source>
        <dbReference type="Proteomes" id="UP000031829"/>
    </source>
</evidence>
<dbReference type="Gene3D" id="1.10.1740.10">
    <property type="match status" value="1"/>
</dbReference>
<dbReference type="PANTHER" id="PTHR43133:SF62">
    <property type="entry name" value="RNA POLYMERASE SIGMA FACTOR SIGZ"/>
    <property type="match status" value="1"/>
</dbReference>
<evidence type="ECO:0000256" key="4">
    <source>
        <dbReference type="ARBA" id="ARBA00023125"/>
    </source>
</evidence>
<evidence type="ECO:0000256" key="3">
    <source>
        <dbReference type="ARBA" id="ARBA00023082"/>
    </source>
</evidence>
<dbReference type="GO" id="GO:0003677">
    <property type="term" value="F:DNA binding"/>
    <property type="evidence" value="ECO:0007669"/>
    <property type="project" value="UniProtKB-KW"/>
</dbReference>
<proteinExistence type="inferred from homology"/>
<name>A0A0B6AG77_PRIM2</name>
<dbReference type="GO" id="GO:0006352">
    <property type="term" value="P:DNA-templated transcription initiation"/>
    <property type="evidence" value="ECO:0007669"/>
    <property type="project" value="InterPro"/>
</dbReference>
<dbReference type="AlphaFoldDB" id="A0A0B6AG77"/>
<keyword evidence="2" id="KW-0805">Transcription regulation</keyword>
<evidence type="ECO:0000256" key="1">
    <source>
        <dbReference type="ARBA" id="ARBA00010641"/>
    </source>
</evidence>
<evidence type="ECO:0000256" key="5">
    <source>
        <dbReference type="ARBA" id="ARBA00023163"/>
    </source>
</evidence>
<dbReference type="KEGG" id="bmeg:BG04_4315"/>
<dbReference type="Pfam" id="PF04545">
    <property type="entry name" value="Sigma70_r4"/>
    <property type="match status" value="1"/>
</dbReference>
<dbReference type="GO" id="GO:0016987">
    <property type="term" value="F:sigma factor activity"/>
    <property type="evidence" value="ECO:0007669"/>
    <property type="project" value="UniProtKB-KW"/>
</dbReference>
<protein>
    <submittedName>
        <fullName evidence="8">RNA polymerase sigma factor, sigma-70 family protein</fullName>
    </submittedName>
</protein>
<evidence type="ECO:0000256" key="2">
    <source>
        <dbReference type="ARBA" id="ARBA00023015"/>
    </source>
</evidence>
<dbReference type="NCBIfam" id="TIGR02937">
    <property type="entry name" value="sigma70-ECF"/>
    <property type="match status" value="1"/>
</dbReference>
<dbReference type="PANTHER" id="PTHR43133">
    <property type="entry name" value="RNA POLYMERASE ECF-TYPE SIGMA FACTO"/>
    <property type="match status" value="1"/>
</dbReference>
<dbReference type="SUPFAM" id="SSF88946">
    <property type="entry name" value="Sigma2 domain of RNA polymerase sigma factors"/>
    <property type="match status" value="1"/>
</dbReference>
<feature type="domain" description="RNA polymerase sigma-70 region 4" evidence="7">
    <location>
        <begin position="128"/>
        <end position="175"/>
    </location>
</feature>
<dbReference type="Gene3D" id="1.10.10.10">
    <property type="entry name" value="Winged helix-like DNA-binding domain superfamily/Winged helix DNA-binding domain"/>
    <property type="match status" value="1"/>
</dbReference>
<dbReference type="HOGENOM" id="CLU_047691_9_3_9"/>
<gene>
    <name evidence="8" type="ORF">BG04_4315</name>
</gene>
<dbReference type="RefSeq" id="WP_016763845.1">
    <property type="nucleotide sequence ID" value="NZ_BCVB01000005.1"/>
</dbReference>
<dbReference type="InterPro" id="IPR036388">
    <property type="entry name" value="WH-like_DNA-bd_sf"/>
</dbReference>
<keyword evidence="4" id="KW-0238">DNA-binding</keyword>
<dbReference type="CDD" id="cd06171">
    <property type="entry name" value="Sigma70_r4"/>
    <property type="match status" value="1"/>
</dbReference>
<dbReference type="InterPro" id="IPR013324">
    <property type="entry name" value="RNA_pol_sigma_r3/r4-like"/>
</dbReference>
<evidence type="ECO:0000313" key="8">
    <source>
        <dbReference type="EMBL" id="AJI23880.1"/>
    </source>
</evidence>
<evidence type="ECO:0000259" key="6">
    <source>
        <dbReference type="Pfam" id="PF04542"/>
    </source>
</evidence>
<comment type="similarity">
    <text evidence="1">Belongs to the sigma-70 factor family. ECF subfamily.</text>
</comment>
<keyword evidence="5" id="KW-0804">Transcription</keyword>
<dbReference type="InterPro" id="IPR007630">
    <property type="entry name" value="RNA_pol_sigma70_r4"/>
</dbReference>
<dbReference type="InterPro" id="IPR013325">
    <property type="entry name" value="RNA_pol_sigma_r2"/>
</dbReference>
<dbReference type="InterPro" id="IPR007627">
    <property type="entry name" value="RNA_pol_sigma70_r2"/>
</dbReference>
<dbReference type="Pfam" id="PF04542">
    <property type="entry name" value="Sigma70_r2"/>
    <property type="match status" value="1"/>
</dbReference>
<accession>A0A0B6AG77</accession>
<dbReference type="EMBL" id="CP009920">
    <property type="protein sequence ID" value="AJI23880.1"/>
    <property type="molecule type" value="Genomic_DNA"/>
</dbReference>
<feature type="domain" description="RNA polymerase sigma-70 region 2" evidence="6">
    <location>
        <begin position="24"/>
        <end position="91"/>
    </location>
</feature>
<keyword evidence="3" id="KW-0731">Sigma factor</keyword>